<accession>G4TY80</accession>
<dbReference type="HOGENOM" id="CLU_1982424_0_0_1"/>
<sequence length="126" mass="14597">MEDTIRTEWKIINLRLTRANTTLLEMNGAEAARWLRSGENWKGLSPHKEEVLRKFETDNAIPTNSIQAAAWIKNPVYQYTRQAFANIKMVTSSPEVANRLILRPTYIESYVVRVQKEQSYIPICAK</sequence>
<comment type="caution">
    <text evidence="1">The sequence shown here is derived from an EMBL/GenBank/DDBJ whole genome shotgun (WGS) entry which is preliminary data.</text>
</comment>
<reference evidence="1 2" key="1">
    <citation type="journal article" date="2011" name="PLoS Pathog.">
        <title>Endophytic Life Strategies Decoded by Genome and Transcriptome Analyses of the Mutualistic Root Symbiont Piriformospora indica.</title>
        <authorList>
            <person name="Zuccaro A."/>
            <person name="Lahrmann U."/>
            <person name="Guldener U."/>
            <person name="Langen G."/>
            <person name="Pfiffi S."/>
            <person name="Biedenkopf D."/>
            <person name="Wong P."/>
            <person name="Samans B."/>
            <person name="Grimm C."/>
            <person name="Basiewicz M."/>
            <person name="Murat C."/>
            <person name="Martin F."/>
            <person name="Kogel K.H."/>
        </authorList>
    </citation>
    <scope>NUCLEOTIDE SEQUENCE [LARGE SCALE GENOMIC DNA]</scope>
    <source>
        <strain evidence="1 2">DSM 11827</strain>
    </source>
</reference>
<dbReference type="InParanoid" id="G4TY80"/>
<proteinExistence type="predicted"/>
<protein>
    <submittedName>
        <fullName evidence="1">Uncharacterized protein</fullName>
    </submittedName>
</protein>
<organism evidence="1 2">
    <name type="scientific">Serendipita indica (strain DSM 11827)</name>
    <name type="common">Root endophyte fungus</name>
    <name type="synonym">Piriformospora indica</name>
    <dbReference type="NCBI Taxonomy" id="1109443"/>
    <lineage>
        <taxon>Eukaryota</taxon>
        <taxon>Fungi</taxon>
        <taxon>Dikarya</taxon>
        <taxon>Basidiomycota</taxon>
        <taxon>Agaricomycotina</taxon>
        <taxon>Agaricomycetes</taxon>
        <taxon>Sebacinales</taxon>
        <taxon>Serendipitaceae</taxon>
        <taxon>Serendipita</taxon>
    </lineage>
</organism>
<name>G4TY80_SERID</name>
<dbReference type="EMBL" id="CAFZ01000675">
    <property type="protein sequence ID" value="CCA76273.1"/>
    <property type="molecule type" value="Genomic_DNA"/>
</dbReference>
<dbReference type="AlphaFoldDB" id="G4TY80"/>
<dbReference type="eggNOG" id="ENOG502SRYT">
    <property type="taxonomic scope" value="Eukaryota"/>
</dbReference>
<evidence type="ECO:0000313" key="1">
    <source>
        <dbReference type="EMBL" id="CCA76273.1"/>
    </source>
</evidence>
<dbReference type="Proteomes" id="UP000007148">
    <property type="component" value="Unassembled WGS sequence"/>
</dbReference>
<gene>
    <name evidence="1" type="ORF">PIIN_10268</name>
</gene>
<evidence type="ECO:0000313" key="2">
    <source>
        <dbReference type="Proteomes" id="UP000007148"/>
    </source>
</evidence>
<keyword evidence="2" id="KW-1185">Reference proteome</keyword>